<dbReference type="InterPro" id="IPR050261">
    <property type="entry name" value="FrsA_esterase"/>
</dbReference>
<evidence type="ECO:0000313" key="3">
    <source>
        <dbReference type="EMBL" id="OAQ32121.1"/>
    </source>
</evidence>
<dbReference type="Pfam" id="PF06500">
    <property type="entry name" value="FrsA-like"/>
    <property type="match status" value="1"/>
</dbReference>
<evidence type="ECO:0000313" key="4">
    <source>
        <dbReference type="Proteomes" id="UP000078512"/>
    </source>
</evidence>
<reference evidence="3 4" key="1">
    <citation type="submission" date="2016-05" db="EMBL/GenBank/DDBJ databases">
        <title>Genome sequencing reveals origins of a unique bacterial endosymbiosis in the earliest lineages of terrestrial Fungi.</title>
        <authorList>
            <consortium name="DOE Joint Genome Institute"/>
            <person name="Uehling J."/>
            <person name="Gryganskyi A."/>
            <person name="Hameed K."/>
            <person name="Tschaplinski T."/>
            <person name="Misztal P."/>
            <person name="Wu S."/>
            <person name="Desiro A."/>
            <person name="Vande Pol N."/>
            <person name="Du Z.-Y."/>
            <person name="Zienkiewicz A."/>
            <person name="Zienkiewicz K."/>
            <person name="Morin E."/>
            <person name="Tisserant E."/>
            <person name="Splivallo R."/>
            <person name="Hainaut M."/>
            <person name="Henrissat B."/>
            <person name="Ohm R."/>
            <person name="Kuo A."/>
            <person name="Yan J."/>
            <person name="Lipzen A."/>
            <person name="Nolan M."/>
            <person name="Labutti K."/>
            <person name="Barry K."/>
            <person name="Goldstein A."/>
            <person name="Labbe J."/>
            <person name="Schadt C."/>
            <person name="Tuskan G."/>
            <person name="Grigoriev I."/>
            <person name="Martin F."/>
            <person name="Vilgalys R."/>
            <person name="Bonito G."/>
        </authorList>
    </citation>
    <scope>NUCLEOTIDE SEQUENCE [LARGE SCALE GENOMIC DNA]</scope>
    <source>
        <strain evidence="3 4">AG-77</strain>
    </source>
</reference>
<feature type="signal peptide" evidence="2">
    <location>
        <begin position="1"/>
        <end position="18"/>
    </location>
</feature>
<dbReference type="SUPFAM" id="SSF53474">
    <property type="entry name" value="alpha/beta-Hydrolases"/>
    <property type="match status" value="1"/>
</dbReference>
<dbReference type="OrthoDB" id="249703at2759"/>
<keyword evidence="4" id="KW-1185">Reference proteome</keyword>
<protein>
    <submittedName>
        <fullName evidence="3">2,6-dihydropseudooxynicotine hydrolase</fullName>
    </submittedName>
</protein>
<keyword evidence="1 3" id="KW-0378">Hydrolase</keyword>
<dbReference type="GO" id="GO:0016787">
    <property type="term" value="F:hydrolase activity"/>
    <property type="evidence" value="ECO:0007669"/>
    <property type="project" value="UniProtKB-KW"/>
</dbReference>
<accession>A0A197K5Z5</accession>
<evidence type="ECO:0000256" key="2">
    <source>
        <dbReference type="SAM" id="SignalP"/>
    </source>
</evidence>
<dbReference type="STRING" id="1314771.A0A197K5Z5"/>
<dbReference type="InterPro" id="IPR029058">
    <property type="entry name" value="AB_hydrolase_fold"/>
</dbReference>
<proteinExistence type="predicted"/>
<dbReference type="InterPro" id="IPR010520">
    <property type="entry name" value="FrsA-like"/>
</dbReference>
<feature type="chain" id="PRO_5008276603" evidence="2">
    <location>
        <begin position="19"/>
        <end position="444"/>
    </location>
</feature>
<sequence>MKAVNAFFFLLCASASLAVVVPNLRIRAENDSPSGDPMYQLSADDDFHYELLRILGIAPYEGSDIGEVLVAAKKIEPLSMPSWSKSFDELATHMGKVAEGIDSSKYPISARNAHFKAATYYRAADFFLHGNWSDPNINTLWDKQTASFNAALKLMTIPGKRVTLRSKGGEFKVPAIYYSSGSSKPRPTIIMCNGYDGAQEEMYHVFAQAALQRNINIITYEGPGQPTVRREQNIGFIPDWEKAASPVIDYALTLKNVDPKSIAVLGYSLGGYLATRVAAFDHRVAAVIAIDGIYDYGKTLTDNLTPELMELYKGGKKDEFDYILNTHFLNNQSIPTSARWALQQGLWSFKTHSLYDYYKLSEAYNLTGLTDKVQAKVFVGDAENDIYFPGQAKALAAHLGNKATLYEFKANEGAGAHCAVGANIYLNQVILDWFDGVLKNKNGK</sequence>
<keyword evidence="2" id="KW-0732">Signal</keyword>
<dbReference type="Proteomes" id="UP000078512">
    <property type="component" value="Unassembled WGS sequence"/>
</dbReference>
<organism evidence="3 4">
    <name type="scientific">Linnemannia elongata AG-77</name>
    <dbReference type="NCBI Taxonomy" id="1314771"/>
    <lineage>
        <taxon>Eukaryota</taxon>
        <taxon>Fungi</taxon>
        <taxon>Fungi incertae sedis</taxon>
        <taxon>Mucoromycota</taxon>
        <taxon>Mortierellomycotina</taxon>
        <taxon>Mortierellomycetes</taxon>
        <taxon>Mortierellales</taxon>
        <taxon>Mortierellaceae</taxon>
        <taxon>Linnemannia</taxon>
    </lineage>
</organism>
<name>A0A197K5Z5_9FUNG</name>
<evidence type="ECO:0000256" key="1">
    <source>
        <dbReference type="ARBA" id="ARBA00022801"/>
    </source>
</evidence>
<dbReference type="EMBL" id="KV442026">
    <property type="protein sequence ID" value="OAQ32121.1"/>
    <property type="molecule type" value="Genomic_DNA"/>
</dbReference>
<gene>
    <name evidence="3" type="ORF">K457DRAFT_91162</name>
</gene>
<dbReference type="PANTHER" id="PTHR22946:SF12">
    <property type="entry name" value="CONIDIAL PIGMENT BIOSYNTHESIS PROTEIN AYG1 (AFU_ORTHOLOGUE AFUA_2G17550)"/>
    <property type="match status" value="1"/>
</dbReference>
<dbReference type="Gene3D" id="3.40.50.1820">
    <property type="entry name" value="alpha/beta hydrolase"/>
    <property type="match status" value="1"/>
</dbReference>
<dbReference type="PANTHER" id="PTHR22946">
    <property type="entry name" value="DIENELACTONE HYDROLASE DOMAIN-CONTAINING PROTEIN-RELATED"/>
    <property type="match status" value="1"/>
</dbReference>
<dbReference type="AlphaFoldDB" id="A0A197K5Z5"/>
<dbReference type="Gene3D" id="1.20.1440.110">
    <property type="entry name" value="acylaminoacyl peptidase"/>
    <property type="match status" value="1"/>
</dbReference>